<comment type="caution">
    <text evidence="1">The sequence shown here is derived from an EMBL/GenBank/DDBJ whole genome shotgun (WGS) entry which is preliminary data.</text>
</comment>
<proteinExistence type="predicted"/>
<evidence type="ECO:0000313" key="1">
    <source>
        <dbReference type="EMBL" id="KGC11092.1"/>
    </source>
</evidence>
<accession>A0AAW3EVB5</accession>
<dbReference type="AlphaFoldDB" id="A0AAW3EVB5"/>
<sequence>MSPDLSQIIPASSVLPLVYRLLRGNESLKLNRISLENSDVMLIVTNQGVIANKRCNAERRQQPLIVANLFR</sequence>
<gene>
    <name evidence="1" type="ORF">DM48_7754</name>
</gene>
<organism evidence="1 2">
    <name type="scientific">Burkholderia gladioli</name>
    <name type="common">Pseudomonas marginata</name>
    <name type="synonym">Phytomonas marginata</name>
    <dbReference type="NCBI Taxonomy" id="28095"/>
    <lineage>
        <taxon>Bacteria</taxon>
        <taxon>Pseudomonadati</taxon>
        <taxon>Pseudomonadota</taxon>
        <taxon>Betaproteobacteria</taxon>
        <taxon>Burkholderiales</taxon>
        <taxon>Burkholderiaceae</taxon>
        <taxon>Burkholderia</taxon>
    </lineage>
</organism>
<protein>
    <submittedName>
        <fullName evidence="1">Uncharacterized protein</fullName>
    </submittedName>
</protein>
<name>A0AAW3EVB5_BURGA</name>
<reference evidence="1 2" key="1">
    <citation type="submission" date="2014-04" db="EMBL/GenBank/DDBJ databases">
        <authorList>
            <person name="Bishop-Lilly K.A."/>
            <person name="Broomall S.M."/>
            <person name="Chain P.S."/>
            <person name="Chertkov O."/>
            <person name="Coyne S.R."/>
            <person name="Daligault H.E."/>
            <person name="Davenport K.W."/>
            <person name="Erkkila T."/>
            <person name="Frey K.G."/>
            <person name="Gibbons H.S."/>
            <person name="Gu W."/>
            <person name="Jaissle J."/>
            <person name="Johnson S.L."/>
            <person name="Koroleva G.I."/>
            <person name="Ladner J.T."/>
            <person name="Lo C.-C."/>
            <person name="Minogue T.D."/>
            <person name="Munk C."/>
            <person name="Palacios G.F."/>
            <person name="Redden C.L."/>
            <person name="Rosenzweig C.N."/>
            <person name="Scholz M.B."/>
            <person name="Teshima H."/>
            <person name="Xu Y."/>
        </authorList>
    </citation>
    <scope>NUCLEOTIDE SEQUENCE [LARGE SCALE GENOMIC DNA]</scope>
    <source>
        <strain evidence="2">gladioli</strain>
    </source>
</reference>
<evidence type="ECO:0000313" key="2">
    <source>
        <dbReference type="Proteomes" id="UP000029590"/>
    </source>
</evidence>
<dbReference type="EMBL" id="JPGG01000017">
    <property type="protein sequence ID" value="KGC11092.1"/>
    <property type="molecule type" value="Genomic_DNA"/>
</dbReference>
<dbReference type="Proteomes" id="UP000029590">
    <property type="component" value="Unassembled WGS sequence"/>
</dbReference>